<name>A0A0D2BMG9_9EURO</name>
<feature type="compositionally biased region" description="Polar residues" evidence="1">
    <location>
        <begin position="1212"/>
        <end position="1238"/>
    </location>
</feature>
<feature type="compositionally biased region" description="Basic residues" evidence="1">
    <location>
        <begin position="1013"/>
        <end position="1025"/>
    </location>
</feature>
<evidence type="ECO:0000313" key="2">
    <source>
        <dbReference type="EMBL" id="KIW38612.1"/>
    </source>
</evidence>
<dbReference type="VEuPathDB" id="FungiDB:PV06_09565"/>
<evidence type="ECO:0000256" key="1">
    <source>
        <dbReference type="SAM" id="MobiDB-lite"/>
    </source>
</evidence>
<dbReference type="AlphaFoldDB" id="A0A0D2BMG9"/>
<proteinExistence type="predicted"/>
<feature type="compositionally biased region" description="Pro residues" evidence="1">
    <location>
        <begin position="129"/>
        <end position="152"/>
    </location>
</feature>
<feature type="region of interest" description="Disordered" evidence="1">
    <location>
        <begin position="1146"/>
        <end position="1246"/>
    </location>
</feature>
<dbReference type="STRING" id="215243.A0A0D2BMG9"/>
<evidence type="ECO:0008006" key="4">
    <source>
        <dbReference type="Google" id="ProtNLM"/>
    </source>
</evidence>
<gene>
    <name evidence="2" type="ORF">PV06_09565</name>
</gene>
<protein>
    <recommendedName>
        <fullName evidence="4">3'-5' exonuclease domain-containing protein</fullName>
    </recommendedName>
</protein>
<sequence>MYNGYALALHGSNACNQLAQSLTFHTCCCQKRLSLSQALRYVKSHPPPALCCSNSICAAGLSSQCQSDGSRKTRNNTVRPRRLNTPKVFLSGSKLDDQPAARSRQSRHGFHTIAPLAVPQGHRVHNPTAKPPNRPPPPPPPAANTSLPPAPVVPSRIGVSTGRPALGNRRKAGSSSDDKRPAPHNPSQEMQRQKDLEEAFFRLQGHIAKATLRLERLHQELAAWKEHNVIGQELHLARKAARQQYIQDLAVTRANDLVMPLDNRLSRISHNVDTLRRHFAGECELMRTYRRRLVADIEETVAQMTDMHQEDSVDVLLQESGHLFSDLTRLGLSPSDLIGICEGLQTRGLWEMNEEVRFWREYSPMGGKTPNVKLALTKIIDLRPKLDINAVAISLEVHHLRKIRRNRMSYERHPELFQYLLHDLKFYLALNRIANTANAIFHEARNFGFWVHSSFPVKTSRNVFRKWSDLRLWLLIQKVARGASTLKAHYWDHLRGLKVFAIDSTSSDLPLQLARVSDFGPFTVCQQNFNDILKLVIDFKDEMEGFRKFNPQFKAEVDQRPALNLFLENREWQWKATHHVRSRFWRDLEAAIHWKAAADLCLGFVPRPVSRSLMRVPENLNSVDRGPKASHVPVAGFIDHRLPLSGCLYPQGPSVPVKYITSSVRASTVIQDLSKTRVIALDLVMKDAPEARAVSSSKGASRTSLTSARLPIDFVVMTTETEVAIFHIGYLGPMEVISTGLFEPILENESILKVGFNIEHQKRLLSKYLCHRLIQYHDLRLQPQRHIATAQSPIDASWTTKASGAYSQKSDLAKGLRTAYQNPSLFFHNLASTGYAALKMYAAACRARDTGAASAAESQGQIPSPNLGPVLIYADTSSPARATYRELNLPYVERKKILLGLARGMAKTMYEDTLHAKDLPWLAKSLPASVRQAYVEEDGDLHAYVLFTSFHENLETIAGYLEVDDAVSRILVAAERYQLPLLDIDRKYLSTLRGFGSAPSTENEVAQILKIRTKKKSRKRRRRKPGGLPDESEVEIYEALDEKASLPEEMFQMEAVPPKVSSAESDVSKALTKEVERLKEVAHGGSDDVKISPKDKKAAHASPKERKKRLSVMSDTSRAIRFSPSSTTVLSTKRRTAVKTTVMSVATAKSASPDLAENKTPSSVLFSPLWTKAKHDAPRESPDKGLEASSANKTGAHKVRKRARKASGQRHVGTSTQAASSKRSTRWDSTSTKQSQSLHPPYKTLR</sequence>
<feature type="region of interest" description="Disordered" evidence="1">
    <location>
        <begin position="64"/>
        <end position="192"/>
    </location>
</feature>
<keyword evidence="3" id="KW-1185">Reference proteome</keyword>
<dbReference type="GeneID" id="27361639"/>
<feature type="compositionally biased region" description="Polar residues" evidence="1">
    <location>
        <begin position="1113"/>
        <end position="1131"/>
    </location>
</feature>
<dbReference type="OrthoDB" id="1920326at2759"/>
<dbReference type="InterPro" id="IPR036397">
    <property type="entry name" value="RNaseH_sf"/>
</dbReference>
<feature type="region of interest" description="Disordered" evidence="1">
    <location>
        <begin position="1079"/>
        <end position="1134"/>
    </location>
</feature>
<feature type="region of interest" description="Disordered" evidence="1">
    <location>
        <begin position="1013"/>
        <end position="1033"/>
    </location>
</feature>
<dbReference type="RefSeq" id="XP_016258828.1">
    <property type="nucleotide sequence ID" value="XM_016411021.1"/>
</dbReference>
<accession>A0A0D2BMG9</accession>
<dbReference type="Proteomes" id="UP000053342">
    <property type="component" value="Unassembled WGS sequence"/>
</dbReference>
<organism evidence="2 3">
    <name type="scientific">Exophiala oligosperma</name>
    <dbReference type="NCBI Taxonomy" id="215243"/>
    <lineage>
        <taxon>Eukaryota</taxon>
        <taxon>Fungi</taxon>
        <taxon>Dikarya</taxon>
        <taxon>Ascomycota</taxon>
        <taxon>Pezizomycotina</taxon>
        <taxon>Eurotiomycetes</taxon>
        <taxon>Chaetothyriomycetidae</taxon>
        <taxon>Chaetothyriales</taxon>
        <taxon>Herpotrichiellaceae</taxon>
        <taxon>Exophiala</taxon>
    </lineage>
</organism>
<dbReference type="HOGENOM" id="CLU_266184_0_0_1"/>
<dbReference type="EMBL" id="KN847341">
    <property type="protein sequence ID" value="KIW38612.1"/>
    <property type="molecule type" value="Genomic_DNA"/>
</dbReference>
<feature type="compositionally biased region" description="Basic residues" evidence="1">
    <location>
        <begin position="1195"/>
        <end position="1208"/>
    </location>
</feature>
<evidence type="ECO:0000313" key="3">
    <source>
        <dbReference type="Proteomes" id="UP000053342"/>
    </source>
</evidence>
<dbReference type="Gene3D" id="3.30.420.10">
    <property type="entry name" value="Ribonuclease H-like superfamily/Ribonuclease H"/>
    <property type="match status" value="1"/>
</dbReference>
<feature type="compositionally biased region" description="Basic and acidic residues" evidence="1">
    <location>
        <begin position="1173"/>
        <end position="1186"/>
    </location>
</feature>
<dbReference type="GO" id="GO:0003676">
    <property type="term" value="F:nucleic acid binding"/>
    <property type="evidence" value="ECO:0007669"/>
    <property type="project" value="InterPro"/>
</dbReference>
<feature type="compositionally biased region" description="Basic and acidic residues" evidence="1">
    <location>
        <begin position="1079"/>
        <end position="1104"/>
    </location>
</feature>
<reference evidence="2 3" key="1">
    <citation type="submission" date="2015-01" db="EMBL/GenBank/DDBJ databases">
        <title>The Genome Sequence of Exophiala oligosperma CBS72588.</title>
        <authorList>
            <consortium name="The Broad Institute Genomics Platform"/>
            <person name="Cuomo C."/>
            <person name="de Hoog S."/>
            <person name="Gorbushina A."/>
            <person name="Stielow B."/>
            <person name="Teixiera M."/>
            <person name="Abouelleil A."/>
            <person name="Chapman S.B."/>
            <person name="Priest M."/>
            <person name="Young S.K."/>
            <person name="Wortman J."/>
            <person name="Nusbaum C."/>
            <person name="Birren B."/>
        </authorList>
    </citation>
    <scope>NUCLEOTIDE SEQUENCE [LARGE SCALE GENOMIC DNA]</scope>
    <source>
        <strain evidence="2 3">CBS 72588</strain>
    </source>
</reference>